<keyword evidence="2" id="KW-1185">Reference proteome</keyword>
<proteinExistence type="predicted"/>
<sequence length="403" mass="44006">MLNWESSRVYNSPLQCHNYQIAMATPGTVASSILHSHTLPRTPCRFRFPSTFCNFTFSPSNFPAKSSSRLTVFSASSTEHHRNSSQDLAVLLEVDGVLMDSHRVGNRLSFNKAFEKLGLDCANWTEPVYSDLSRRSAGDEEKMVFLYFNRIGWPSSLPTNEKGLFAKSVLKQKEMALEEFVMSKSLPLRPGLDQFIDDAYNEGIPVVILTAYCKSGDNIARTIMEKLGNDRSIKVIIVGNKEVEQSLYGQLVSGKVIASGLDEELAEEAKRAAAAERQRLAKEVASMLKLSVEIDTSSSESLAKIVAALRAGAEYAGLPVCNCVLVAGSQSGVAGATQVGMPCVVLRSSLTSRAEFPLANATMDGFGGADLTISKLRNLCPKNNQRDEKFAINFPKKLAINTT</sequence>
<feature type="non-terminal residue" evidence="1">
    <location>
        <position position="1"/>
    </location>
</feature>
<organism evidence="1 2">
    <name type="scientific">Mucuna pruriens</name>
    <name type="common">Velvet bean</name>
    <name type="synonym">Dolichos pruriens</name>
    <dbReference type="NCBI Taxonomy" id="157652"/>
    <lineage>
        <taxon>Eukaryota</taxon>
        <taxon>Viridiplantae</taxon>
        <taxon>Streptophyta</taxon>
        <taxon>Embryophyta</taxon>
        <taxon>Tracheophyta</taxon>
        <taxon>Spermatophyta</taxon>
        <taxon>Magnoliopsida</taxon>
        <taxon>eudicotyledons</taxon>
        <taxon>Gunneridae</taxon>
        <taxon>Pentapetalae</taxon>
        <taxon>rosids</taxon>
        <taxon>fabids</taxon>
        <taxon>Fabales</taxon>
        <taxon>Fabaceae</taxon>
        <taxon>Papilionoideae</taxon>
        <taxon>50 kb inversion clade</taxon>
        <taxon>NPAAA clade</taxon>
        <taxon>indigoferoid/millettioid clade</taxon>
        <taxon>Phaseoleae</taxon>
        <taxon>Mucuna</taxon>
    </lineage>
</organism>
<dbReference type="GO" id="GO:0016787">
    <property type="term" value="F:hydrolase activity"/>
    <property type="evidence" value="ECO:0007669"/>
    <property type="project" value="InterPro"/>
</dbReference>
<dbReference type="AlphaFoldDB" id="A0A371I1U4"/>
<protein>
    <submittedName>
        <fullName evidence="1">CBBY-like protein</fullName>
    </submittedName>
</protein>
<evidence type="ECO:0000313" key="1">
    <source>
        <dbReference type="EMBL" id="RDY08981.1"/>
    </source>
</evidence>
<reference evidence="1" key="1">
    <citation type="submission" date="2018-05" db="EMBL/GenBank/DDBJ databases">
        <title>Draft genome of Mucuna pruriens seed.</title>
        <authorList>
            <person name="Nnadi N.E."/>
            <person name="Vos R."/>
            <person name="Hasami M.H."/>
            <person name="Devisetty U.K."/>
            <person name="Aguiy J.C."/>
        </authorList>
    </citation>
    <scope>NUCLEOTIDE SEQUENCE [LARGE SCALE GENOMIC DNA]</scope>
    <source>
        <strain evidence="1">JCA_2017</strain>
    </source>
</reference>
<dbReference type="SUPFAM" id="SSF56784">
    <property type="entry name" value="HAD-like"/>
    <property type="match status" value="1"/>
</dbReference>
<dbReference type="OrthoDB" id="545219at2759"/>
<name>A0A371I1U4_MUCPR</name>
<accession>A0A371I1U4</accession>
<dbReference type="Gene3D" id="3.40.50.1000">
    <property type="entry name" value="HAD superfamily/HAD-like"/>
    <property type="match status" value="1"/>
</dbReference>
<gene>
    <name evidence="1" type="primary">CBBY</name>
    <name evidence="1" type="ORF">CR513_06725</name>
</gene>
<dbReference type="InterPro" id="IPR023214">
    <property type="entry name" value="HAD_sf"/>
</dbReference>
<dbReference type="EMBL" id="QJKJ01001160">
    <property type="protein sequence ID" value="RDY08981.1"/>
    <property type="molecule type" value="Genomic_DNA"/>
</dbReference>
<dbReference type="PANTHER" id="PTHR42896">
    <property type="entry name" value="XYLULOSE-1,5-BISPHOSPHATE (XUBP) PHOSPHATASE"/>
    <property type="match status" value="1"/>
</dbReference>
<comment type="caution">
    <text evidence="1">The sequence shown here is derived from an EMBL/GenBank/DDBJ whole genome shotgun (WGS) entry which is preliminary data.</text>
</comment>
<evidence type="ECO:0000313" key="2">
    <source>
        <dbReference type="Proteomes" id="UP000257109"/>
    </source>
</evidence>
<dbReference type="Gene3D" id="1.10.150.240">
    <property type="entry name" value="Putative phosphatase, domain 2"/>
    <property type="match status" value="1"/>
</dbReference>
<dbReference type="InterPro" id="IPR044999">
    <property type="entry name" value="CbbY-like"/>
</dbReference>
<dbReference type="InterPro" id="IPR036412">
    <property type="entry name" value="HAD-like_sf"/>
</dbReference>
<dbReference type="PANTHER" id="PTHR42896:SF3">
    <property type="entry name" value="PROTEIN, PUTATIVE, EXPRESSED-RELATED"/>
    <property type="match status" value="1"/>
</dbReference>
<dbReference type="Proteomes" id="UP000257109">
    <property type="component" value="Unassembled WGS sequence"/>
</dbReference>
<dbReference type="InterPro" id="IPR023198">
    <property type="entry name" value="PGP-like_dom2"/>
</dbReference>